<dbReference type="Proteomes" id="UP000585050">
    <property type="component" value="Unassembled WGS sequence"/>
</dbReference>
<accession>A0A7X8SKG0</accession>
<dbReference type="AlphaFoldDB" id="A0A7X8SKG0"/>
<reference evidence="2 3" key="1">
    <citation type="submission" date="2020-04" db="EMBL/GenBank/DDBJ databases">
        <title>Flammeovirga sp. SR4, a novel species isolated from seawater.</title>
        <authorList>
            <person name="Wang X."/>
        </authorList>
    </citation>
    <scope>NUCLEOTIDE SEQUENCE [LARGE SCALE GENOMIC DNA]</scope>
    <source>
        <strain evidence="2 3">SR4</strain>
    </source>
</reference>
<comment type="caution">
    <text evidence="2">The sequence shown here is derived from an EMBL/GenBank/DDBJ whole genome shotgun (WGS) entry which is preliminary data.</text>
</comment>
<feature type="coiled-coil region" evidence="1">
    <location>
        <begin position="9"/>
        <end position="36"/>
    </location>
</feature>
<name>A0A7X8SKG0_9BACT</name>
<dbReference type="RefSeq" id="WP_168882596.1">
    <property type="nucleotide sequence ID" value="NZ_JABAIL010000003.1"/>
</dbReference>
<protein>
    <submittedName>
        <fullName evidence="2">Uncharacterized protein</fullName>
    </submittedName>
</protein>
<organism evidence="2 3">
    <name type="scientific">Flammeovirga agarivorans</name>
    <dbReference type="NCBI Taxonomy" id="2726742"/>
    <lineage>
        <taxon>Bacteria</taxon>
        <taxon>Pseudomonadati</taxon>
        <taxon>Bacteroidota</taxon>
        <taxon>Cytophagia</taxon>
        <taxon>Cytophagales</taxon>
        <taxon>Flammeovirgaceae</taxon>
        <taxon>Flammeovirga</taxon>
    </lineage>
</organism>
<keyword evidence="1" id="KW-0175">Coiled coil</keyword>
<evidence type="ECO:0000313" key="2">
    <source>
        <dbReference type="EMBL" id="NLR91884.1"/>
    </source>
</evidence>
<keyword evidence="3" id="KW-1185">Reference proteome</keyword>
<proteinExistence type="predicted"/>
<dbReference type="EMBL" id="JABAIL010000003">
    <property type="protein sequence ID" value="NLR91884.1"/>
    <property type="molecule type" value="Genomic_DNA"/>
</dbReference>
<evidence type="ECO:0000313" key="3">
    <source>
        <dbReference type="Proteomes" id="UP000585050"/>
    </source>
</evidence>
<evidence type="ECO:0000256" key="1">
    <source>
        <dbReference type="SAM" id="Coils"/>
    </source>
</evidence>
<sequence length="128" mass="15361">MTISLLQYISDVKSEIRFLENEITFYLNEIKLSNERIDLYLNRDLDTFQKNKLNEFKTTNIQLSEDIKAIYQEIDSFDDSLLHESNNTKVCEDTFEKYHSFKEKLDEVINRYMDVKDQLVRFSISALR</sequence>
<gene>
    <name evidence="2" type="ORF">HGP29_11735</name>
</gene>